<name>A0A7J5XSZ1_DISMA</name>
<accession>A0A7J5XSZ1</accession>
<evidence type="ECO:0000313" key="2">
    <source>
        <dbReference type="EMBL" id="KAF3840202.1"/>
    </source>
</evidence>
<dbReference type="EMBL" id="JAAKFY010000021">
    <property type="protein sequence ID" value="KAF3840202.1"/>
    <property type="molecule type" value="Genomic_DNA"/>
</dbReference>
<dbReference type="Proteomes" id="UP000518266">
    <property type="component" value="Unassembled WGS sequence"/>
</dbReference>
<dbReference type="AlphaFoldDB" id="A0A7J5XSZ1"/>
<sequence length="381" mass="39919">MVEVLGPWLVPVEAVVRSIGGGSGTQLGGAIGGDTGSWWSLDDGPDSWRPRPAALRDLRIISLSRSLEPVLFPELLLETTEMALAIASTAERRSANLTFLLFSLLVTNREADGDGGMEDVAVSITAMIQKGSEGLAALIQQEGLLQVHQVLPTRLVVTTQHMLHQRLFLEDSDIALTLTQEGQVTCGEVVLLFSFACSQLGLCSSYLVRPPLELLSQGDRALDRDALLVQAGLALAASGASLCVKGGPIQPPALTEVGLAGSVISIISIFIVPAQQVVDGEVDVKAGYPAALSHDPFLYGSHGSVDGNRELLLTTCPTCLRPRFHPRSLSSSSTTAATSSSASPCSSSTSTSSAASINARAPATPVTQCKAMVIHDCQNPV</sequence>
<proteinExistence type="predicted"/>
<comment type="caution">
    <text evidence="2">The sequence shown here is derived from an EMBL/GenBank/DDBJ whole genome shotgun (WGS) entry which is preliminary data.</text>
</comment>
<organism evidence="2 3">
    <name type="scientific">Dissostichus mawsoni</name>
    <name type="common">Antarctic cod</name>
    <dbReference type="NCBI Taxonomy" id="36200"/>
    <lineage>
        <taxon>Eukaryota</taxon>
        <taxon>Metazoa</taxon>
        <taxon>Chordata</taxon>
        <taxon>Craniata</taxon>
        <taxon>Vertebrata</taxon>
        <taxon>Euteleostomi</taxon>
        <taxon>Actinopterygii</taxon>
        <taxon>Neopterygii</taxon>
        <taxon>Teleostei</taxon>
        <taxon>Neoteleostei</taxon>
        <taxon>Acanthomorphata</taxon>
        <taxon>Eupercaria</taxon>
        <taxon>Perciformes</taxon>
        <taxon>Notothenioidei</taxon>
        <taxon>Nototheniidae</taxon>
        <taxon>Dissostichus</taxon>
    </lineage>
</organism>
<evidence type="ECO:0000313" key="3">
    <source>
        <dbReference type="Proteomes" id="UP000518266"/>
    </source>
</evidence>
<keyword evidence="3" id="KW-1185">Reference proteome</keyword>
<gene>
    <name evidence="2" type="ORF">F7725_018919</name>
</gene>
<feature type="compositionally biased region" description="Low complexity" evidence="1">
    <location>
        <begin position="328"/>
        <end position="349"/>
    </location>
</feature>
<reference evidence="2 3" key="1">
    <citation type="submission" date="2020-03" db="EMBL/GenBank/DDBJ databases">
        <title>Dissostichus mawsoni Genome sequencing and assembly.</title>
        <authorList>
            <person name="Park H."/>
        </authorList>
    </citation>
    <scope>NUCLEOTIDE SEQUENCE [LARGE SCALE GENOMIC DNA]</scope>
    <source>
        <strain evidence="2">DM0001</strain>
        <tissue evidence="2">Muscle</tissue>
    </source>
</reference>
<feature type="region of interest" description="Disordered" evidence="1">
    <location>
        <begin position="327"/>
        <end position="349"/>
    </location>
</feature>
<evidence type="ECO:0000256" key="1">
    <source>
        <dbReference type="SAM" id="MobiDB-lite"/>
    </source>
</evidence>
<protein>
    <submittedName>
        <fullName evidence="2">Uncharacterized protein</fullName>
    </submittedName>
</protein>